<evidence type="ECO:0000313" key="2">
    <source>
        <dbReference type="Proteomes" id="UP000269708"/>
    </source>
</evidence>
<dbReference type="InterPro" id="IPR036397">
    <property type="entry name" value="RNaseH_sf"/>
</dbReference>
<dbReference type="GO" id="GO:0003676">
    <property type="term" value="F:nucleic acid binding"/>
    <property type="evidence" value="ECO:0007669"/>
    <property type="project" value="InterPro"/>
</dbReference>
<dbReference type="EMBL" id="RKQN01000002">
    <property type="protein sequence ID" value="RPE79717.1"/>
    <property type="molecule type" value="Genomic_DNA"/>
</dbReference>
<keyword evidence="2" id="KW-1185">Reference proteome</keyword>
<proteinExistence type="predicted"/>
<organism evidence="1 2">
    <name type="scientific">Vulcaniibacterium tengchongense</name>
    <dbReference type="NCBI Taxonomy" id="1273429"/>
    <lineage>
        <taxon>Bacteria</taxon>
        <taxon>Pseudomonadati</taxon>
        <taxon>Pseudomonadota</taxon>
        <taxon>Gammaproteobacteria</taxon>
        <taxon>Lysobacterales</taxon>
        <taxon>Lysobacteraceae</taxon>
        <taxon>Vulcaniibacterium</taxon>
    </lineage>
</organism>
<accession>A0A3N4VRM5</accession>
<comment type="caution">
    <text evidence="1">The sequence shown here is derived from an EMBL/GenBank/DDBJ whole genome shotgun (WGS) entry which is preliminary data.</text>
</comment>
<dbReference type="RefSeq" id="WP_123769905.1">
    <property type="nucleotide sequence ID" value="NZ_RKQN01000002.1"/>
</dbReference>
<dbReference type="OrthoDB" id="5954950at2"/>
<gene>
    <name evidence="1" type="ORF">EDC50_1543</name>
</gene>
<sequence length="159" mass="17971">MRVFVDVEWENETTRELVSLALVTQDGQHRFYAERTPLPKAPSNFVREVGPSALPDGAFFKELRVFLASLKDPLLIADSDLDFILLSHALRGFGQQDLPSAVPYRYMLATFGDVLTRIEEYLENRPHAKVRRHHAMVDTEALRWAFEATITSGSGPLEG</sequence>
<dbReference type="Proteomes" id="UP000269708">
    <property type="component" value="Unassembled WGS sequence"/>
</dbReference>
<dbReference type="Gene3D" id="3.30.420.10">
    <property type="entry name" value="Ribonuclease H-like superfamily/Ribonuclease H"/>
    <property type="match status" value="1"/>
</dbReference>
<protein>
    <submittedName>
        <fullName evidence="1">Uncharacterized protein DUF5051</fullName>
    </submittedName>
</protein>
<name>A0A3N4VRM5_9GAMM</name>
<reference evidence="1 2" key="1">
    <citation type="submission" date="2018-11" db="EMBL/GenBank/DDBJ databases">
        <title>Genomic Encyclopedia of Type Strains, Phase IV (KMG-IV): sequencing the most valuable type-strain genomes for metagenomic binning, comparative biology and taxonomic classification.</title>
        <authorList>
            <person name="Goeker M."/>
        </authorList>
    </citation>
    <scope>NUCLEOTIDE SEQUENCE [LARGE SCALE GENOMIC DNA]</scope>
    <source>
        <strain evidence="1 2">DSM 25623</strain>
    </source>
</reference>
<dbReference type="AlphaFoldDB" id="A0A3N4VRM5"/>
<evidence type="ECO:0000313" key="1">
    <source>
        <dbReference type="EMBL" id="RPE79717.1"/>
    </source>
</evidence>